<gene>
    <name evidence="1" type="ORF">S03H2_57387</name>
</gene>
<evidence type="ECO:0000313" key="1">
    <source>
        <dbReference type="EMBL" id="GAH80914.1"/>
    </source>
</evidence>
<proteinExistence type="predicted"/>
<organism evidence="1">
    <name type="scientific">marine sediment metagenome</name>
    <dbReference type="NCBI Taxonomy" id="412755"/>
    <lineage>
        <taxon>unclassified sequences</taxon>
        <taxon>metagenomes</taxon>
        <taxon>ecological metagenomes</taxon>
    </lineage>
</organism>
<dbReference type="AlphaFoldDB" id="X1JRM0"/>
<name>X1JRM0_9ZZZZ</name>
<sequence>MPSKLVGLTQIKKRELSATYNLWFQEIRQGYVSFGFPSLGGTVGLGANYVDMGDIEGRDEGGNPTGVFGASDTHLFAGYASKFKNISWGITAGWLKDKIEKDTETTFLGNIGFLYPVSDRFTLGVVAQNIGSKLGSDPLPLTLKVGVASKLKALTFALDIAKPQI</sequence>
<protein>
    <recommendedName>
        <fullName evidence="2">DUF5723 domain-containing protein</fullName>
    </recommendedName>
</protein>
<comment type="caution">
    <text evidence="1">The sequence shown here is derived from an EMBL/GenBank/DDBJ whole genome shotgun (WGS) entry which is preliminary data.</text>
</comment>
<dbReference type="EMBL" id="BARU01036785">
    <property type="protein sequence ID" value="GAH80914.1"/>
    <property type="molecule type" value="Genomic_DNA"/>
</dbReference>
<accession>X1JRM0</accession>
<feature type="non-terminal residue" evidence="1">
    <location>
        <position position="165"/>
    </location>
</feature>
<reference evidence="1" key="1">
    <citation type="journal article" date="2014" name="Front. Microbiol.">
        <title>High frequency of phylogenetically diverse reductive dehalogenase-homologous genes in deep subseafloor sedimentary metagenomes.</title>
        <authorList>
            <person name="Kawai M."/>
            <person name="Futagami T."/>
            <person name="Toyoda A."/>
            <person name="Takaki Y."/>
            <person name="Nishi S."/>
            <person name="Hori S."/>
            <person name="Arai W."/>
            <person name="Tsubouchi T."/>
            <person name="Morono Y."/>
            <person name="Uchiyama I."/>
            <person name="Ito T."/>
            <person name="Fujiyama A."/>
            <person name="Inagaki F."/>
            <person name="Takami H."/>
        </authorList>
    </citation>
    <scope>NUCLEOTIDE SEQUENCE</scope>
    <source>
        <strain evidence="1">Expedition CK06-06</strain>
    </source>
</reference>
<evidence type="ECO:0008006" key="2">
    <source>
        <dbReference type="Google" id="ProtNLM"/>
    </source>
</evidence>